<dbReference type="InterPro" id="IPR007210">
    <property type="entry name" value="ABC_Gly_betaine_transp_sub-bd"/>
</dbReference>
<dbReference type="Gene3D" id="3.40.190.120">
    <property type="entry name" value="Osmoprotection protein (prox), domain 2"/>
    <property type="match status" value="1"/>
</dbReference>
<evidence type="ECO:0000313" key="2">
    <source>
        <dbReference type="EMBL" id="QKS73097.1"/>
    </source>
</evidence>
<organism evidence="2 3">
    <name type="scientific">Paenalkalicoccus suaedae</name>
    <dbReference type="NCBI Taxonomy" id="2592382"/>
    <lineage>
        <taxon>Bacteria</taxon>
        <taxon>Bacillati</taxon>
        <taxon>Bacillota</taxon>
        <taxon>Bacilli</taxon>
        <taxon>Bacillales</taxon>
        <taxon>Bacillaceae</taxon>
        <taxon>Paenalkalicoccus</taxon>
    </lineage>
</organism>
<dbReference type="GO" id="GO:0022857">
    <property type="term" value="F:transmembrane transporter activity"/>
    <property type="evidence" value="ECO:0007669"/>
    <property type="project" value="InterPro"/>
</dbReference>
<dbReference type="AlphaFoldDB" id="A0A859FJW1"/>
<dbReference type="KEGG" id="psua:FLK61_41680"/>
<evidence type="ECO:0000313" key="3">
    <source>
        <dbReference type="Proteomes" id="UP000318138"/>
    </source>
</evidence>
<proteinExistence type="predicted"/>
<evidence type="ECO:0000259" key="1">
    <source>
        <dbReference type="Pfam" id="PF04069"/>
    </source>
</evidence>
<reference evidence="3" key="1">
    <citation type="submission" date="2019-07" db="EMBL/GenBank/DDBJ databases">
        <title>Bacillus alkalisoli sp. nov. isolated from saline soil.</title>
        <authorList>
            <person name="Sun J.-Q."/>
            <person name="Xu L."/>
        </authorList>
    </citation>
    <scope>NUCLEOTIDE SEQUENCE [LARGE SCALE GENOMIC DNA]</scope>
    <source>
        <strain evidence="3">M4U3P1</strain>
    </source>
</reference>
<dbReference type="GO" id="GO:0043190">
    <property type="term" value="C:ATP-binding cassette (ABC) transporter complex"/>
    <property type="evidence" value="ECO:0007669"/>
    <property type="project" value="InterPro"/>
</dbReference>
<keyword evidence="3" id="KW-1185">Reference proteome</keyword>
<dbReference type="PROSITE" id="PS51257">
    <property type="entry name" value="PROKAR_LIPOPROTEIN"/>
    <property type="match status" value="1"/>
</dbReference>
<sequence length="295" mass="32771">MKKAIGVVGLASVALLGACSSGDQVTVGAKNFTEQFILAKMTELLLEQEGYEVEMRDNLGSTALRQALENGQVDVTWDYTGTGLVTYNGEDPIADVDEAFARIQEVDGEQGITWTNISEVNNTYTLVMREDQANELGIESISDLSDYVNDNPGEFRMASDAEFANRPDGLPGVYETYGFEFGDAQVIEMNYGLNYDAIGNEEVEVAVGFSTDSRIPELNLINLEDDMDFFPAYSAAVSMTTEIYEEFPEMEEVFQRMADILDSEIMAELNYQVDIEQRNVDEVAEEFLQESGLLE</sequence>
<dbReference type="SUPFAM" id="SSF53850">
    <property type="entry name" value="Periplasmic binding protein-like II"/>
    <property type="match status" value="1"/>
</dbReference>
<dbReference type="EMBL" id="CP041372">
    <property type="protein sequence ID" value="QKS73097.1"/>
    <property type="molecule type" value="Genomic_DNA"/>
</dbReference>
<feature type="domain" description="ABC-type glycine betaine transport system substrate-binding" evidence="1">
    <location>
        <begin position="24"/>
        <end position="290"/>
    </location>
</feature>
<accession>A0A859FJW1</accession>
<dbReference type="Proteomes" id="UP000318138">
    <property type="component" value="Chromosome"/>
</dbReference>
<dbReference type="RefSeq" id="WP_176011063.1">
    <property type="nucleotide sequence ID" value="NZ_CP041372.2"/>
</dbReference>
<protein>
    <submittedName>
        <fullName evidence="2">Glycine/betaine ABC transporter substrate-binding protein</fullName>
    </submittedName>
</protein>
<dbReference type="Gene3D" id="3.40.190.10">
    <property type="entry name" value="Periplasmic binding protein-like II"/>
    <property type="match status" value="1"/>
</dbReference>
<dbReference type="Pfam" id="PF04069">
    <property type="entry name" value="OpuAC"/>
    <property type="match status" value="1"/>
</dbReference>
<name>A0A859FJW1_9BACI</name>
<gene>
    <name evidence="2" type="ORF">FLK61_41680</name>
</gene>